<dbReference type="AlphaFoldDB" id="A0AAD9PBE8"/>
<comment type="caution">
    <text evidence="2">The sequence shown here is derived from an EMBL/GenBank/DDBJ whole genome shotgun (WGS) entry which is preliminary data.</text>
</comment>
<dbReference type="InterPro" id="IPR029681">
    <property type="entry name" value="CCDC157"/>
</dbReference>
<reference evidence="2" key="1">
    <citation type="journal article" date="2023" name="Mol. Biol. Evol.">
        <title>Third-Generation Sequencing Reveals the Adaptive Role of the Epigenome in Three Deep-Sea Polychaetes.</title>
        <authorList>
            <person name="Perez M."/>
            <person name="Aroh O."/>
            <person name="Sun Y."/>
            <person name="Lan Y."/>
            <person name="Juniper S.K."/>
            <person name="Young C.R."/>
            <person name="Angers B."/>
            <person name="Qian P.Y."/>
        </authorList>
    </citation>
    <scope>NUCLEOTIDE SEQUENCE</scope>
    <source>
        <strain evidence="2">R07B-5</strain>
    </source>
</reference>
<feature type="region of interest" description="Disordered" evidence="1">
    <location>
        <begin position="643"/>
        <end position="755"/>
    </location>
</feature>
<feature type="region of interest" description="Disordered" evidence="1">
    <location>
        <begin position="424"/>
        <end position="454"/>
    </location>
</feature>
<evidence type="ECO:0000313" key="2">
    <source>
        <dbReference type="EMBL" id="KAK2191714.1"/>
    </source>
</evidence>
<keyword evidence="3" id="KW-1185">Reference proteome</keyword>
<dbReference type="Proteomes" id="UP001209878">
    <property type="component" value="Unassembled WGS sequence"/>
</dbReference>
<evidence type="ECO:0000313" key="3">
    <source>
        <dbReference type="Proteomes" id="UP001209878"/>
    </source>
</evidence>
<feature type="compositionally biased region" description="Basic and acidic residues" evidence="1">
    <location>
        <begin position="424"/>
        <end position="439"/>
    </location>
</feature>
<evidence type="ECO:0000256" key="1">
    <source>
        <dbReference type="SAM" id="MobiDB-lite"/>
    </source>
</evidence>
<dbReference type="EMBL" id="JAODUO010000047">
    <property type="protein sequence ID" value="KAK2191714.1"/>
    <property type="molecule type" value="Genomic_DNA"/>
</dbReference>
<accession>A0AAD9PBE8</accession>
<feature type="compositionally biased region" description="Polar residues" evidence="1">
    <location>
        <begin position="668"/>
        <end position="677"/>
    </location>
</feature>
<feature type="compositionally biased region" description="Basic and acidic residues" evidence="1">
    <location>
        <begin position="729"/>
        <end position="742"/>
    </location>
</feature>
<gene>
    <name evidence="2" type="ORF">NP493_47g04026</name>
</gene>
<proteinExistence type="predicted"/>
<dbReference type="Gene3D" id="1.10.287.1490">
    <property type="match status" value="1"/>
</dbReference>
<evidence type="ECO:0008006" key="4">
    <source>
        <dbReference type="Google" id="ProtNLM"/>
    </source>
</evidence>
<feature type="compositionally biased region" description="Polar residues" evidence="1">
    <location>
        <begin position="718"/>
        <end position="728"/>
    </location>
</feature>
<sequence>MASLLGSRNCIESLQSDITNLQEAVVDVFSRVGPVRSPSWKYPDKTGCDLDLTQLLDTYDYSDDEEDAQLSHVVLLELVIDRLVLLIQAMSRYVECSLTSGQSQSTSPASSSTSIGLVVKKYWNKMVQLQNVFGQVLSESKKKDRTIADLEKTITKLEGDLERLDSVQDNAGLDDLSVSIPPRSVRTPCSRRTPQSISRDESNKSCQTIETAFVPCEACLRVQQSLQTIGDSITQMCVSQELPSCLAKYRHQMADVEWLTANDIARWSAEQNKDLARATKHLEQLHATIDPLKGDLAKERKKTNDLEAKLSALAVDVKREKEMQTAQQKQFATKMKEVEQELTERASVTQRQKEALERGKEELHRQVEEMKTELRRQTEMLTELEVTKSHMTRELSENQTNRAEVDKLDAEVAKIREKLAEVKGQLEESSKETAREKAKNVSLSKHVESVQGKQDSLLERLDALDRDNEELRDEMGELEEVKDKLEEELEKAEEQRSKLEEQLAEEKELQREISEQKEALEGAVRELRGEVREMGRKLEKAKDQERLLVEYPDLNGPVNTDLTGSGDIVKDMQNQVTANSVRIGLLQQQNAKLQNSISKMIQAQNRPRPDPTLQGPVPIPLWKQSDIVTNGDTMHHANQFTRKETSLTKHQNNPNDMTDDPVQRPTEKPSSNSSPGLQQKDFLVGRAPYVANDIKKGRPKSGSRPPSGRIQLGRTPVSAGNSLRTYQQLRKDGKLKTSDTRKAGWQQGSGTEDASSLDCPMVACPKCDKMFPSPSDLDIHRHYCFGGI</sequence>
<organism evidence="2 3">
    <name type="scientific">Ridgeia piscesae</name>
    <name type="common">Tubeworm</name>
    <dbReference type="NCBI Taxonomy" id="27915"/>
    <lineage>
        <taxon>Eukaryota</taxon>
        <taxon>Metazoa</taxon>
        <taxon>Spiralia</taxon>
        <taxon>Lophotrochozoa</taxon>
        <taxon>Annelida</taxon>
        <taxon>Polychaeta</taxon>
        <taxon>Sedentaria</taxon>
        <taxon>Canalipalpata</taxon>
        <taxon>Sabellida</taxon>
        <taxon>Siboglinidae</taxon>
        <taxon>Ridgeia</taxon>
    </lineage>
</organism>
<dbReference type="PANTHER" id="PTHR43696">
    <property type="entry name" value="COILED-COIL DOMAIN-CONTAINING PROTEIN 157"/>
    <property type="match status" value="1"/>
</dbReference>
<name>A0AAD9PBE8_RIDPI</name>
<dbReference type="PANTHER" id="PTHR43696:SF9">
    <property type="entry name" value="COILED-COIL DOMAIN-CONTAINING PROTEIN 157"/>
    <property type="match status" value="1"/>
</dbReference>
<protein>
    <recommendedName>
        <fullName evidence="4">Coiled-coil domain-containing protein 157</fullName>
    </recommendedName>
</protein>